<dbReference type="PANTHER" id="PTHR24232">
    <property type="entry name" value="G-PROTEIN COUPLED RECEPTOR"/>
    <property type="match status" value="1"/>
</dbReference>
<evidence type="ECO:0000313" key="16">
    <source>
        <dbReference type="Proteomes" id="UP000008672"/>
    </source>
</evidence>
<keyword evidence="10" id="KW-0807">Transducer</keyword>
<evidence type="ECO:0000256" key="4">
    <source>
        <dbReference type="ARBA" id="ARBA00022989"/>
    </source>
</evidence>
<dbReference type="GeneTree" id="ENSGT01050000244840"/>
<evidence type="ECO:0000256" key="7">
    <source>
        <dbReference type="ARBA" id="ARBA00023157"/>
    </source>
</evidence>
<dbReference type="InterPro" id="IPR002281">
    <property type="entry name" value="Pro_rcpt_2"/>
</dbReference>
<feature type="transmembrane region" description="Helical" evidence="12">
    <location>
        <begin position="257"/>
        <end position="281"/>
    </location>
</feature>
<dbReference type="Pfam" id="PF00001">
    <property type="entry name" value="7tm_1"/>
    <property type="match status" value="1"/>
</dbReference>
<feature type="transmembrane region" description="Helical" evidence="12">
    <location>
        <begin position="215"/>
        <end position="245"/>
    </location>
</feature>
<evidence type="ECO:0000256" key="12">
    <source>
        <dbReference type="SAM" id="Phobius"/>
    </source>
</evidence>
<keyword evidence="2" id="KW-1003">Cell membrane</keyword>
<dbReference type="GO" id="GO:0015057">
    <property type="term" value="F:thrombin-activated receptor activity"/>
    <property type="evidence" value="ECO:0007669"/>
    <property type="project" value="InterPro"/>
</dbReference>
<evidence type="ECO:0000313" key="15">
    <source>
        <dbReference type="Ensembl" id="ENSLACP00000003039.1"/>
    </source>
</evidence>
<feature type="signal peptide" evidence="13">
    <location>
        <begin position="1"/>
        <end position="21"/>
    </location>
</feature>
<keyword evidence="6 12" id="KW-0472">Membrane</keyword>
<dbReference type="PRINTS" id="PR01152">
    <property type="entry name" value="PROTEASEAR2"/>
</dbReference>
<dbReference type="InterPro" id="IPR003912">
    <property type="entry name" value="Protea_act_rcpt"/>
</dbReference>
<dbReference type="PRINTS" id="PR00237">
    <property type="entry name" value="GPCRRHODOPSN"/>
</dbReference>
<name>H3A068_LATCH</name>
<evidence type="ECO:0000256" key="5">
    <source>
        <dbReference type="ARBA" id="ARBA00023040"/>
    </source>
</evidence>
<evidence type="ECO:0000256" key="13">
    <source>
        <dbReference type="SAM" id="SignalP"/>
    </source>
</evidence>
<feature type="chain" id="PRO_5003579723" description="G-protein coupled receptors family 1 profile domain-containing protein" evidence="13">
    <location>
        <begin position="22"/>
        <end position="326"/>
    </location>
</feature>
<keyword evidence="16" id="KW-1185">Reference proteome</keyword>
<evidence type="ECO:0000256" key="10">
    <source>
        <dbReference type="ARBA" id="ARBA00023224"/>
    </source>
</evidence>
<evidence type="ECO:0000256" key="8">
    <source>
        <dbReference type="ARBA" id="ARBA00023170"/>
    </source>
</evidence>
<dbReference type="eggNOG" id="ENOG502QU4Y">
    <property type="taxonomic scope" value="Eukaryota"/>
</dbReference>
<dbReference type="HOGENOM" id="CLU_009579_8_2_1"/>
<dbReference type="Proteomes" id="UP000008672">
    <property type="component" value="Unassembled WGS sequence"/>
</dbReference>
<protein>
    <recommendedName>
        <fullName evidence="14">G-protein coupled receptors family 1 profile domain-containing protein</fullName>
    </recommendedName>
</protein>
<feature type="transmembrane region" description="Helical" evidence="12">
    <location>
        <begin position="88"/>
        <end position="105"/>
    </location>
</feature>
<proteinExistence type="predicted"/>
<dbReference type="EMBL" id="AFYH01254457">
    <property type="status" value="NOT_ANNOTATED_CDS"/>
    <property type="molecule type" value="Genomic_DNA"/>
</dbReference>
<evidence type="ECO:0000259" key="14">
    <source>
        <dbReference type="PROSITE" id="PS50262"/>
    </source>
</evidence>
<dbReference type="PROSITE" id="PS50262">
    <property type="entry name" value="G_PROTEIN_RECEP_F1_2"/>
    <property type="match status" value="1"/>
</dbReference>
<dbReference type="OMA" id="LMSANTC"/>
<keyword evidence="4 12" id="KW-1133">Transmembrane helix</keyword>
<accession>H3A068</accession>
<evidence type="ECO:0000256" key="9">
    <source>
        <dbReference type="ARBA" id="ARBA00023180"/>
    </source>
</evidence>
<dbReference type="InterPro" id="IPR000276">
    <property type="entry name" value="GPCR_Rhodpsn"/>
</dbReference>
<keyword evidence="7 11" id="KW-1015">Disulfide bond</keyword>
<reference evidence="15" key="3">
    <citation type="submission" date="2025-09" db="UniProtKB">
        <authorList>
            <consortium name="Ensembl"/>
        </authorList>
    </citation>
    <scope>IDENTIFICATION</scope>
</reference>
<reference evidence="15" key="2">
    <citation type="submission" date="2025-08" db="UniProtKB">
        <authorList>
            <consortium name="Ensembl"/>
        </authorList>
    </citation>
    <scope>IDENTIFICATION</scope>
</reference>
<keyword evidence="9" id="KW-0325">Glycoprotein</keyword>
<evidence type="ECO:0000256" key="3">
    <source>
        <dbReference type="ARBA" id="ARBA00022692"/>
    </source>
</evidence>
<dbReference type="GO" id="GO:0007596">
    <property type="term" value="P:blood coagulation"/>
    <property type="evidence" value="ECO:0007669"/>
    <property type="project" value="InterPro"/>
</dbReference>
<keyword evidence="8" id="KW-0675">Receptor</keyword>
<organism evidence="15 16">
    <name type="scientific">Latimeria chalumnae</name>
    <name type="common">Coelacanth</name>
    <dbReference type="NCBI Taxonomy" id="7897"/>
    <lineage>
        <taxon>Eukaryota</taxon>
        <taxon>Metazoa</taxon>
        <taxon>Chordata</taxon>
        <taxon>Craniata</taxon>
        <taxon>Vertebrata</taxon>
        <taxon>Euteleostomi</taxon>
        <taxon>Coelacanthiformes</taxon>
        <taxon>Coelacanthidae</taxon>
        <taxon>Latimeria</taxon>
    </lineage>
</organism>
<dbReference type="SUPFAM" id="SSF81321">
    <property type="entry name" value="Family A G protein-coupled receptor-like"/>
    <property type="match status" value="1"/>
</dbReference>
<feature type="transmembrane region" description="Helical" evidence="12">
    <location>
        <begin position="53"/>
        <end position="76"/>
    </location>
</feature>
<dbReference type="PRINTS" id="PR01428">
    <property type="entry name" value="PROTEASEAR"/>
</dbReference>
<feature type="transmembrane region" description="Helical" evidence="12">
    <location>
        <begin position="293"/>
        <end position="317"/>
    </location>
</feature>
<dbReference type="Gene3D" id="1.20.1070.10">
    <property type="entry name" value="Rhodopsin 7-helix transmembrane proteins"/>
    <property type="match status" value="1"/>
</dbReference>
<reference evidence="16" key="1">
    <citation type="submission" date="2011-08" db="EMBL/GenBank/DDBJ databases">
        <title>The draft genome of Latimeria chalumnae.</title>
        <authorList>
            <person name="Di Palma F."/>
            <person name="Alfoldi J."/>
            <person name="Johnson J."/>
            <person name="Berlin A."/>
            <person name="Gnerre S."/>
            <person name="Jaffe D."/>
            <person name="MacCallum I."/>
            <person name="Young S."/>
            <person name="Walker B.J."/>
            <person name="Lander E."/>
            <person name="Lindblad-Toh K."/>
        </authorList>
    </citation>
    <scope>NUCLEOTIDE SEQUENCE [LARGE SCALE GENOMIC DNA]</scope>
    <source>
        <strain evidence="16">Wild caught</strain>
    </source>
</reference>
<dbReference type="PANTHER" id="PTHR24232:SF22">
    <property type="entry name" value="PROTEINASE-ACTIVATED RECEPTOR 4"/>
    <property type="match status" value="1"/>
</dbReference>
<dbReference type="GO" id="GO:0005886">
    <property type="term" value="C:plasma membrane"/>
    <property type="evidence" value="ECO:0007669"/>
    <property type="project" value="UniProtKB-SubCell"/>
</dbReference>
<dbReference type="InterPro" id="IPR017452">
    <property type="entry name" value="GPCR_Rhodpsn_7TM"/>
</dbReference>
<keyword evidence="3 12" id="KW-0812">Transmembrane</keyword>
<sequence length="326" mass="37365">ISQGIIFVSLLIFLLVGSLNGRQRTFVSDTVENKTVVEKSVTDYLASKFNTMVIPSLYCIVLLIGLPANALALLILITKTKITPSTIFLINLTLADLFFILLLPLKISYHFLGSNWLFGEALCRIYIASFYGSITCSVFLLMSISIDKYFAIVYPMFSRSFRNRSKATFGAIVIWILALFSIFPFLLSQQTLYISDVNITSCHDILPREEQNSYYFHYFLFLVILGFIVPFLVIIFCYISIIWTLSMNARSQFRAKMLSTLVTITFLLCFMPSNVVLVIHYSEFHASNHSDLYVSYMVCLVLSAFNTCIDPFVYYYISDEFRDKVR</sequence>
<dbReference type="FunCoup" id="H3A068">
    <property type="interactions" value="661"/>
</dbReference>
<dbReference type="GO" id="GO:0007200">
    <property type="term" value="P:phospholipase C-activating G protein-coupled receptor signaling pathway"/>
    <property type="evidence" value="ECO:0007669"/>
    <property type="project" value="TreeGrafter"/>
</dbReference>
<dbReference type="AlphaFoldDB" id="H3A068"/>
<keyword evidence="5" id="KW-0297">G-protein coupled receptor</keyword>
<feature type="domain" description="G-protein coupled receptors family 1 profile" evidence="14">
    <location>
        <begin position="68"/>
        <end position="314"/>
    </location>
</feature>
<dbReference type="FunFam" id="1.20.1070.10:FF:000040">
    <property type="entry name" value="Coagulation factor 2 (thrombin) receptor"/>
    <property type="match status" value="1"/>
</dbReference>
<evidence type="ECO:0000256" key="6">
    <source>
        <dbReference type="ARBA" id="ARBA00023136"/>
    </source>
</evidence>
<evidence type="ECO:0000256" key="11">
    <source>
        <dbReference type="PIRSR" id="PIRSR603912-52"/>
    </source>
</evidence>
<comment type="subcellular location">
    <subcellularLocation>
        <location evidence="1">Cell membrane</location>
        <topology evidence="1">Multi-pass membrane protein</topology>
    </subcellularLocation>
</comment>
<feature type="transmembrane region" description="Helical" evidence="12">
    <location>
        <begin position="167"/>
        <end position="187"/>
    </location>
</feature>
<dbReference type="Ensembl" id="ENSLACT00000003066.1">
    <property type="protein sequence ID" value="ENSLACP00000003039.1"/>
    <property type="gene ID" value="ENSLACG00000002719.1"/>
</dbReference>
<feature type="disulfide bond" evidence="11">
    <location>
        <begin position="123"/>
        <end position="202"/>
    </location>
</feature>
<dbReference type="InParanoid" id="H3A068"/>
<evidence type="ECO:0000256" key="1">
    <source>
        <dbReference type="ARBA" id="ARBA00004651"/>
    </source>
</evidence>
<dbReference type="GO" id="GO:0035025">
    <property type="term" value="P:positive regulation of Rho protein signal transduction"/>
    <property type="evidence" value="ECO:0007669"/>
    <property type="project" value="TreeGrafter"/>
</dbReference>
<feature type="transmembrane region" description="Helical" evidence="12">
    <location>
        <begin position="125"/>
        <end position="146"/>
    </location>
</feature>
<dbReference type="STRING" id="7897.ENSLACP00000003039"/>
<evidence type="ECO:0000256" key="2">
    <source>
        <dbReference type="ARBA" id="ARBA00022475"/>
    </source>
</evidence>
<keyword evidence="13" id="KW-0732">Signal</keyword>